<proteinExistence type="predicted"/>
<protein>
    <submittedName>
        <fullName evidence="1">Uncharacterized protein</fullName>
    </submittedName>
</protein>
<accession>A0A2A5QRB4</accession>
<dbReference type="AlphaFoldDB" id="A0A2A5QRB4"/>
<sequence>MIDPDDAGDYDELGDVISIYQCPGCGADLRVEFREDVPAHAIGLACPHGCVGLPIRVRDPARLDEAFETRRPPTCWECHEEIHSGEHPTTEDGYPLHSGECTKAYHEQKERLEALQGDSA</sequence>
<comment type="caution">
    <text evidence="1">The sequence shown here is derived from an EMBL/GenBank/DDBJ whole genome shotgun (WGS) entry which is preliminary data.</text>
</comment>
<keyword evidence="2" id="KW-1185">Reference proteome</keyword>
<evidence type="ECO:0000313" key="2">
    <source>
        <dbReference type="Proteomes" id="UP000219689"/>
    </source>
</evidence>
<dbReference type="Proteomes" id="UP000219689">
    <property type="component" value="Unassembled WGS sequence"/>
</dbReference>
<dbReference type="OrthoDB" id="350202at2157"/>
<name>A0A2A5QRB4_9EURY</name>
<gene>
    <name evidence="1" type="ORF">CP557_01595</name>
</gene>
<reference evidence="1 2" key="1">
    <citation type="submission" date="2017-09" db="EMBL/GenBank/DDBJ databases">
        <title>Genome sequences of Natrinema ejinorence JCM 13890T.</title>
        <authorList>
            <person name="Roh S.W."/>
            <person name="Kim Y.B."/>
            <person name="Kim J.Y."/>
        </authorList>
    </citation>
    <scope>NUCLEOTIDE SEQUENCE [LARGE SCALE GENOMIC DNA]</scope>
    <source>
        <strain evidence="1 2">JCM 13890</strain>
    </source>
</reference>
<dbReference type="RefSeq" id="WP_097378291.1">
    <property type="nucleotide sequence ID" value="NZ_NXNI01000001.1"/>
</dbReference>
<organism evidence="1 2">
    <name type="scientific">Natrinema ejinorense</name>
    <dbReference type="NCBI Taxonomy" id="373386"/>
    <lineage>
        <taxon>Archaea</taxon>
        <taxon>Methanobacteriati</taxon>
        <taxon>Methanobacteriota</taxon>
        <taxon>Stenosarchaea group</taxon>
        <taxon>Halobacteria</taxon>
        <taxon>Halobacteriales</taxon>
        <taxon>Natrialbaceae</taxon>
        <taxon>Natrinema</taxon>
    </lineage>
</organism>
<dbReference type="EMBL" id="NXNI01000001">
    <property type="protein sequence ID" value="PCR89344.1"/>
    <property type="molecule type" value="Genomic_DNA"/>
</dbReference>
<evidence type="ECO:0000313" key="1">
    <source>
        <dbReference type="EMBL" id="PCR89344.1"/>
    </source>
</evidence>